<dbReference type="OrthoDB" id="9800600at2"/>
<dbReference type="PANTHER" id="PTHR36166:SF1">
    <property type="entry name" value="SRPBCC DOMAIN-CONTAINING PROTEIN"/>
    <property type="match status" value="1"/>
</dbReference>
<dbReference type="PANTHER" id="PTHR36166">
    <property type="entry name" value="CHROMOSOME 9, WHOLE GENOME SHOTGUN SEQUENCE"/>
    <property type="match status" value="1"/>
</dbReference>
<accession>A0A1I7NGH5</accession>
<reference evidence="2" key="1">
    <citation type="submission" date="2016-10" db="EMBL/GenBank/DDBJ databases">
        <authorList>
            <person name="Varghese N."/>
            <person name="Submissions S."/>
        </authorList>
    </citation>
    <scope>NUCLEOTIDE SEQUENCE [LARGE SCALE GENOMIC DNA]</scope>
    <source>
        <strain evidence="2">DSM 1565</strain>
    </source>
</reference>
<dbReference type="InterPro" id="IPR023393">
    <property type="entry name" value="START-like_dom_sf"/>
</dbReference>
<dbReference type="CDD" id="cd07822">
    <property type="entry name" value="SRPBCC_4"/>
    <property type="match status" value="1"/>
</dbReference>
<keyword evidence="2" id="KW-1185">Reference proteome</keyword>
<dbReference type="STRING" id="51670.SAMN04488557_2066"/>
<dbReference type="Proteomes" id="UP000199423">
    <property type="component" value="Unassembled WGS sequence"/>
</dbReference>
<proteinExistence type="predicted"/>
<dbReference type="EMBL" id="FPCH01000002">
    <property type="protein sequence ID" value="SFV33656.1"/>
    <property type="molecule type" value="Genomic_DNA"/>
</dbReference>
<evidence type="ECO:0000313" key="2">
    <source>
        <dbReference type="Proteomes" id="UP000199423"/>
    </source>
</evidence>
<dbReference type="InterPro" id="IPR019587">
    <property type="entry name" value="Polyketide_cyclase/dehydratase"/>
</dbReference>
<dbReference type="Gene3D" id="3.30.530.20">
    <property type="match status" value="1"/>
</dbReference>
<evidence type="ECO:0000313" key="1">
    <source>
        <dbReference type="EMBL" id="SFV33656.1"/>
    </source>
</evidence>
<name>A0A1I7NGH5_9HYPH</name>
<gene>
    <name evidence="1" type="ORF">SAMN04488557_2066</name>
</gene>
<dbReference type="SUPFAM" id="SSF55961">
    <property type="entry name" value="Bet v1-like"/>
    <property type="match status" value="1"/>
</dbReference>
<dbReference type="AlphaFoldDB" id="A0A1I7NGH5"/>
<dbReference type="Pfam" id="PF10604">
    <property type="entry name" value="Polyketide_cyc2"/>
    <property type="match status" value="1"/>
</dbReference>
<dbReference type="RefSeq" id="WP_092867600.1">
    <property type="nucleotide sequence ID" value="NZ_FPCH01000002.1"/>
</dbReference>
<evidence type="ECO:0008006" key="3">
    <source>
        <dbReference type="Google" id="ProtNLM"/>
    </source>
</evidence>
<organism evidence="1 2">
    <name type="scientific">Hyphomicrobium facile</name>
    <dbReference type="NCBI Taxonomy" id="51670"/>
    <lineage>
        <taxon>Bacteria</taxon>
        <taxon>Pseudomonadati</taxon>
        <taxon>Pseudomonadota</taxon>
        <taxon>Alphaproteobacteria</taxon>
        <taxon>Hyphomicrobiales</taxon>
        <taxon>Hyphomicrobiaceae</taxon>
        <taxon>Hyphomicrobium</taxon>
    </lineage>
</organism>
<sequence length="143" mass="15744">MARAIETSILIAAPASRVWSVLMDFDGYPAWNPFIRTIKGEQRTGARLEVGIEPPGLKAQTFRPVVVEVEPERVFSWRGSLPIPGLFVGVHRFALSADGSSTRFEHSEQFSGLLIPFVGSVLDATERGFRAMNEALKAKSEGR</sequence>
<protein>
    <recommendedName>
        <fullName evidence="3">Polyketide cyclase / dehydrase and lipid transport</fullName>
    </recommendedName>
</protein>